<gene>
    <name evidence="2" type="ORF">CEXT_104401</name>
</gene>
<reference evidence="2 3" key="1">
    <citation type="submission" date="2021-06" db="EMBL/GenBank/DDBJ databases">
        <title>Caerostris extrusa draft genome.</title>
        <authorList>
            <person name="Kono N."/>
            <person name="Arakawa K."/>
        </authorList>
    </citation>
    <scope>NUCLEOTIDE SEQUENCE [LARGE SCALE GENOMIC DNA]</scope>
</reference>
<keyword evidence="3" id="KW-1185">Reference proteome</keyword>
<evidence type="ECO:0000313" key="2">
    <source>
        <dbReference type="EMBL" id="GIZ02575.1"/>
    </source>
</evidence>
<dbReference type="PROSITE" id="PS51257">
    <property type="entry name" value="PROKAR_LIPOPROTEIN"/>
    <property type="match status" value="1"/>
</dbReference>
<keyword evidence="1" id="KW-0812">Transmembrane</keyword>
<comment type="caution">
    <text evidence="2">The sequence shown here is derived from an EMBL/GenBank/DDBJ whole genome shotgun (WGS) entry which is preliminary data.</text>
</comment>
<dbReference type="AlphaFoldDB" id="A0AAV4Y8R9"/>
<dbReference type="Proteomes" id="UP001054945">
    <property type="component" value="Unassembled WGS sequence"/>
</dbReference>
<evidence type="ECO:0000256" key="1">
    <source>
        <dbReference type="SAM" id="Phobius"/>
    </source>
</evidence>
<proteinExistence type="predicted"/>
<name>A0AAV4Y8R9_CAEEX</name>
<organism evidence="2 3">
    <name type="scientific">Caerostris extrusa</name>
    <name type="common">Bark spider</name>
    <name type="synonym">Caerostris bankana</name>
    <dbReference type="NCBI Taxonomy" id="172846"/>
    <lineage>
        <taxon>Eukaryota</taxon>
        <taxon>Metazoa</taxon>
        <taxon>Ecdysozoa</taxon>
        <taxon>Arthropoda</taxon>
        <taxon>Chelicerata</taxon>
        <taxon>Arachnida</taxon>
        <taxon>Araneae</taxon>
        <taxon>Araneomorphae</taxon>
        <taxon>Entelegynae</taxon>
        <taxon>Araneoidea</taxon>
        <taxon>Araneidae</taxon>
        <taxon>Caerostris</taxon>
    </lineage>
</organism>
<protein>
    <submittedName>
        <fullName evidence="2">Uncharacterized protein</fullName>
    </submittedName>
</protein>
<keyword evidence="1" id="KW-1133">Transmembrane helix</keyword>
<keyword evidence="1" id="KW-0472">Membrane</keyword>
<sequence length="88" mass="10424">MDRICSTEFWNWNLTWSTTTPVFTSCFIKIGLIWVPIAFFWIFAPLEIYYMIRTKGHQSTMVHIKYFKIAYCVSVDGSVFSRHYIPNG</sequence>
<evidence type="ECO:0000313" key="3">
    <source>
        <dbReference type="Proteomes" id="UP001054945"/>
    </source>
</evidence>
<accession>A0AAV4Y8R9</accession>
<dbReference type="EMBL" id="BPLR01001475">
    <property type="protein sequence ID" value="GIZ02575.1"/>
    <property type="molecule type" value="Genomic_DNA"/>
</dbReference>
<feature type="transmembrane region" description="Helical" evidence="1">
    <location>
        <begin position="22"/>
        <end position="44"/>
    </location>
</feature>